<feature type="transmembrane region" description="Helical" evidence="1">
    <location>
        <begin position="508"/>
        <end position="526"/>
    </location>
</feature>
<dbReference type="EMBL" id="JACBZI010000001">
    <property type="protein sequence ID" value="NYI11059.1"/>
    <property type="molecule type" value="Genomic_DNA"/>
</dbReference>
<dbReference type="NCBIfam" id="NF047321">
    <property type="entry name" value="SCO7613_CTERM"/>
    <property type="match status" value="1"/>
</dbReference>
<feature type="transmembrane region" description="Helical" evidence="1">
    <location>
        <begin position="211"/>
        <end position="232"/>
    </location>
</feature>
<feature type="transmembrane region" description="Helical" evidence="1">
    <location>
        <begin position="579"/>
        <end position="598"/>
    </location>
</feature>
<dbReference type="AlphaFoldDB" id="A0A7Y9YHD9"/>
<keyword evidence="1" id="KW-0812">Transmembrane</keyword>
<feature type="transmembrane region" description="Helical" evidence="1">
    <location>
        <begin position="145"/>
        <end position="166"/>
    </location>
</feature>
<keyword evidence="1" id="KW-0472">Membrane</keyword>
<keyword evidence="1" id="KW-1133">Transmembrane helix</keyword>
<reference evidence="2 3" key="1">
    <citation type="submission" date="2020-07" db="EMBL/GenBank/DDBJ databases">
        <title>Sequencing the genomes of 1000 actinobacteria strains.</title>
        <authorList>
            <person name="Klenk H.-P."/>
        </authorList>
    </citation>
    <scope>NUCLEOTIDE SEQUENCE [LARGE SCALE GENOMIC DNA]</scope>
    <source>
        <strain evidence="2 3">DSM 18248</strain>
    </source>
</reference>
<comment type="caution">
    <text evidence="2">The sequence shown here is derived from an EMBL/GenBank/DDBJ whole genome shotgun (WGS) entry which is preliminary data.</text>
</comment>
<feature type="transmembrane region" description="Helical" evidence="1">
    <location>
        <begin position="386"/>
        <end position="406"/>
    </location>
</feature>
<keyword evidence="3" id="KW-1185">Reference proteome</keyword>
<feature type="transmembrane region" description="Helical" evidence="1">
    <location>
        <begin position="556"/>
        <end position="573"/>
    </location>
</feature>
<feature type="transmembrane region" description="Helical" evidence="1">
    <location>
        <begin position="272"/>
        <end position="291"/>
    </location>
</feature>
<feature type="transmembrane region" description="Helical" evidence="1">
    <location>
        <begin position="303"/>
        <end position="324"/>
    </location>
</feature>
<evidence type="ECO:0000256" key="1">
    <source>
        <dbReference type="SAM" id="Phobius"/>
    </source>
</evidence>
<accession>A0A7Y9YHD9</accession>
<sequence>MSASEVLCPACRAPFAPGAAACPACGIRLVGPDAVRLWQVDQQIAALRAEAAGLLESMRAPLPAGSVGASAAAHGAAQPERRAATLTGQGLLLGFGALLLLSAVSVFVLVAWTLIGVVGQAVLLTGATVTAALASRAASTRGLRAAAHTSAVIAVGVSVLMAQGAYSLDVAGLADLTGTRYAAVAALVLAGLWCGYDALTGRSWSPTGWTSAYLPAAVLAVAVAAVSLLVSIEPGGLVLGVGLLAVAALMGGLAVVLHAVLDTRRRRQPVGVAVLLAVSSGVLGAVVLVLTAYDLDLGRPERYVSGAVLVLLAVVLSGAPAYVAERLGRSNARPDLWTTGTRLPAALAASLGAGTVLLDVPGWGWAVASVAASLLLAASARTLPRLVARAAALVAPLAATLVVLTVETSTRSVAALVRGGAGVVDTVPVPVEVALLGLWALACLVLLVLTPSCGYARAGLSLGGTAALLLAVAHGPWEATVPAGIAWVVLALAAARAAAVRGRATDHLVAGLTACYGVVPLAQLLVEGADPVLQAAGAWALAGGVAWYASAPGRLAVGHLAALLVSLGHVLLVSRWDGAVLEAYTLPAAAAFAVLGVLQHRAGRPAPGSVLTMGPALSIALTPTLVLAVGTDDLPRLALVLVAGIACLVVGAGRGLRAPLLAGAATLGVVALMQGSPYLAYVPTWLLLGLAGAVLLTLGVAWESALNAGRQVGRWAHALR</sequence>
<evidence type="ECO:0000313" key="2">
    <source>
        <dbReference type="EMBL" id="NYI11059.1"/>
    </source>
</evidence>
<feature type="transmembrane region" description="Helical" evidence="1">
    <location>
        <begin position="91"/>
        <end position="115"/>
    </location>
</feature>
<feature type="transmembrane region" description="Helical" evidence="1">
    <location>
        <begin position="121"/>
        <end position="138"/>
    </location>
</feature>
<feature type="transmembrane region" description="Helical" evidence="1">
    <location>
        <begin position="336"/>
        <end position="357"/>
    </location>
</feature>
<feature type="transmembrane region" description="Helical" evidence="1">
    <location>
        <begin position="636"/>
        <end position="653"/>
    </location>
</feature>
<feature type="transmembrane region" description="Helical" evidence="1">
    <location>
        <begin position="363"/>
        <end position="379"/>
    </location>
</feature>
<organism evidence="2 3">
    <name type="scientific">Nocardioides marinus</name>
    <dbReference type="NCBI Taxonomy" id="374514"/>
    <lineage>
        <taxon>Bacteria</taxon>
        <taxon>Bacillati</taxon>
        <taxon>Actinomycetota</taxon>
        <taxon>Actinomycetes</taxon>
        <taxon>Propionibacteriales</taxon>
        <taxon>Nocardioidaceae</taxon>
        <taxon>Nocardioides</taxon>
    </lineage>
</organism>
<evidence type="ECO:0000313" key="3">
    <source>
        <dbReference type="Proteomes" id="UP000537326"/>
    </source>
</evidence>
<feature type="transmembrane region" description="Helical" evidence="1">
    <location>
        <begin position="426"/>
        <end position="448"/>
    </location>
</feature>
<feature type="transmembrane region" description="Helical" evidence="1">
    <location>
        <begin position="610"/>
        <end position="630"/>
    </location>
</feature>
<feature type="transmembrane region" description="Helical" evidence="1">
    <location>
        <begin position="178"/>
        <end position="199"/>
    </location>
</feature>
<name>A0A7Y9YHD9_9ACTN</name>
<feature type="transmembrane region" description="Helical" evidence="1">
    <location>
        <begin position="479"/>
        <end position="499"/>
    </location>
</feature>
<dbReference type="Proteomes" id="UP000537326">
    <property type="component" value="Unassembled WGS sequence"/>
</dbReference>
<proteinExistence type="predicted"/>
<protein>
    <submittedName>
        <fullName evidence="2">Uncharacterized protein</fullName>
    </submittedName>
</protein>
<gene>
    <name evidence="2" type="ORF">BKA05_002574</name>
</gene>
<feature type="transmembrane region" description="Helical" evidence="1">
    <location>
        <begin position="455"/>
        <end position="473"/>
    </location>
</feature>
<feature type="transmembrane region" description="Helical" evidence="1">
    <location>
        <begin position="238"/>
        <end position="260"/>
    </location>
</feature>
<feature type="transmembrane region" description="Helical" evidence="1">
    <location>
        <begin position="685"/>
        <end position="705"/>
    </location>
</feature>
<dbReference type="InterPro" id="IPR058062">
    <property type="entry name" value="SCO7613_C"/>
</dbReference>
<dbReference type="RefSeq" id="WP_179531804.1">
    <property type="nucleotide sequence ID" value="NZ_BAAAPP010000005.1"/>
</dbReference>